<reference evidence="2 3" key="1">
    <citation type="submission" date="2015-09" db="EMBL/GenBank/DDBJ databases">
        <title>Trachymyrmex zeteki WGS genome.</title>
        <authorList>
            <person name="Nygaard S."/>
            <person name="Hu H."/>
            <person name="Boomsma J."/>
            <person name="Zhang G."/>
        </authorList>
    </citation>
    <scope>NUCLEOTIDE SEQUENCE [LARGE SCALE GENOMIC DNA]</scope>
    <source>
        <strain evidence="2">Tzet28-1</strain>
        <tissue evidence="2">Whole body</tissue>
    </source>
</reference>
<evidence type="ECO:0000313" key="3">
    <source>
        <dbReference type="Proteomes" id="UP000075809"/>
    </source>
</evidence>
<evidence type="ECO:0000313" key="2">
    <source>
        <dbReference type="EMBL" id="KYQ46975.1"/>
    </source>
</evidence>
<gene>
    <name evidence="2" type="ORF">ALC60_14017</name>
</gene>
<dbReference type="PANTHER" id="PTHR46060">
    <property type="entry name" value="MARINER MOS1 TRANSPOSASE-LIKE PROTEIN"/>
    <property type="match status" value="1"/>
</dbReference>
<accession>A0A151WGP4</accession>
<dbReference type="InterPro" id="IPR041426">
    <property type="entry name" value="Mos1_HTH"/>
</dbReference>
<dbReference type="PANTHER" id="PTHR46060:SF1">
    <property type="entry name" value="MARINER MOS1 TRANSPOSASE-LIKE PROTEIN"/>
    <property type="match status" value="1"/>
</dbReference>
<dbReference type="Gene3D" id="1.10.10.1450">
    <property type="match status" value="1"/>
</dbReference>
<proteinExistence type="predicted"/>
<keyword evidence="3" id="KW-1185">Reference proteome</keyword>
<dbReference type="Pfam" id="PF17906">
    <property type="entry name" value="HTH_48"/>
    <property type="match status" value="1"/>
</dbReference>
<dbReference type="EMBL" id="KQ983165">
    <property type="protein sequence ID" value="KYQ46975.1"/>
    <property type="molecule type" value="Genomic_DNA"/>
</dbReference>
<dbReference type="InterPro" id="IPR052709">
    <property type="entry name" value="Transposase-MT_Hybrid"/>
</dbReference>
<feature type="domain" description="Mos1 transposase HTH" evidence="1">
    <location>
        <begin position="3"/>
        <end position="51"/>
    </location>
</feature>
<organism evidence="2 3">
    <name type="scientific">Mycetomoellerius zeteki</name>
    <dbReference type="NCBI Taxonomy" id="64791"/>
    <lineage>
        <taxon>Eukaryota</taxon>
        <taxon>Metazoa</taxon>
        <taxon>Ecdysozoa</taxon>
        <taxon>Arthropoda</taxon>
        <taxon>Hexapoda</taxon>
        <taxon>Insecta</taxon>
        <taxon>Pterygota</taxon>
        <taxon>Neoptera</taxon>
        <taxon>Endopterygota</taxon>
        <taxon>Hymenoptera</taxon>
        <taxon>Apocrita</taxon>
        <taxon>Aculeata</taxon>
        <taxon>Formicoidea</taxon>
        <taxon>Formicidae</taxon>
        <taxon>Myrmicinae</taxon>
        <taxon>Mycetomoellerius</taxon>
    </lineage>
</organism>
<evidence type="ECO:0000259" key="1">
    <source>
        <dbReference type="Pfam" id="PF17906"/>
    </source>
</evidence>
<name>A0A151WGP4_9HYME</name>
<dbReference type="AlphaFoldDB" id="A0A151WGP4"/>
<dbReference type="STRING" id="64791.A0A151WGP4"/>
<protein>
    <recommendedName>
        <fullName evidence="1">Mos1 transposase HTH domain-containing protein</fullName>
    </recommendedName>
</protein>
<sequence>MDKKEIRAVIKHYFLKGKTATQIQAELQEVHGTSTPLLSTNSFWVNKLKRGRTNTDDEACSGRPKTATNEEMVNKVRQNFLDVTIKEEGKSLTFDWYHEQSYSGKYLNFFATIQSIDIYEIADTGKNVSIKSPSLL</sequence>
<dbReference type="Proteomes" id="UP000075809">
    <property type="component" value="Unassembled WGS sequence"/>
</dbReference>